<dbReference type="EMBL" id="PQNQ01000022">
    <property type="protein sequence ID" value="RRQ03188.1"/>
    <property type="molecule type" value="Genomic_DNA"/>
</dbReference>
<evidence type="ECO:0000256" key="5">
    <source>
        <dbReference type="ARBA" id="ARBA00023163"/>
    </source>
</evidence>
<feature type="region of interest" description="Disordered" evidence="6">
    <location>
        <begin position="1"/>
        <end position="65"/>
    </location>
</feature>
<evidence type="ECO:0000256" key="2">
    <source>
        <dbReference type="ARBA" id="ARBA00023015"/>
    </source>
</evidence>
<proteinExistence type="inferred from homology"/>
<dbReference type="SUPFAM" id="SSF88946">
    <property type="entry name" value="Sigma2 domain of RNA polymerase sigma factors"/>
    <property type="match status" value="1"/>
</dbReference>
<reference evidence="9 10" key="1">
    <citation type="submission" date="2018-01" db="EMBL/GenBank/DDBJ databases">
        <title>Twenty Corynebacterium bovis Genomes.</title>
        <authorList>
            <person name="Gulvik C.A."/>
        </authorList>
    </citation>
    <scope>NUCLEOTIDE SEQUENCE [LARGE SCALE GENOMIC DNA]</scope>
    <source>
        <strain evidence="9 10">16-2004</strain>
    </source>
</reference>
<evidence type="ECO:0000313" key="10">
    <source>
        <dbReference type="Proteomes" id="UP000278422"/>
    </source>
</evidence>
<dbReference type="InterPro" id="IPR013325">
    <property type="entry name" value="RNA_pol_sigma_r2"/>
</dbReference>
<evidence type="ECO:0000259" key="7">
    <source>
        <dbReference type="Pfam" id="PF04542"/>
    </source>
</evidence>
<dbReference type="InterPro" id="IPR013249">
    <property type="entry name" value="RNA_pol_sigma70_r4_t2"/>
</dbReference>
<dbReference type="Gene3D" id="1.10.1740.10">
    <property type="match status" value="1"/>
</dbReference>
<keyword evidence="2" id="KW-0805">Transcription regulation</keyword>
<dbReference type="Proteomes" id="UP000278422">
    <property type="component" value="Unassembled WGS sequence"/>
</dbReference>
<comment type="similarity">
    <text evidence="1">Belongs to the sigma-70 factor family. ECF subfamily.</text>
</comment>
<keyword evidence="3" id="KW-0731">Sigma factor</keyword>
<protein>
    <submittedName>
        <fullName evidence="9">RNA polymerase sigma factor SigM</fullName>
    </submittedName>
</protein>
<dbReference type="PANTHER" id="PTHR43133">
    <property type="entry name" value="RNA POLYMERASE ECF-TYPE SIGMA FACTO"/>
    <property type="match status" value="1"/>
</dbReference>
<dbReference type="Pfam" id="PF04542">
    <property type="entry name" value="Sigma70_r2"/>
    <property type="match status" value="1"/>
</dbReference>
<evidence type="ECO:0000256" key="1">
    <source>
        <dbReference type="ARBA" id="ARBA00010641"/>
    </source>
</evidence>
<keyword evidence="5" id="KW-0804">Transcription</keyword>
<dbReference type="InterPro" id="IPR039425">
    <property type="entry name" value="RNA_pol_sigma-70-like"/>
</dbReference>
<evidence type="ECO:0000256" key="4">
    <source>
        <dbReference type="ARBA" id="ARBA00023125"/>
    </source>
</evidence>
<dbReference type="CDD" id="cd06171">
    <property type="entry name" value="Sigma70_r4"/>
    <property type="match status" value="1"/>
</dbReference>
<evidence type="ECO:0000259" key="8">
    <source>
        <dbReference type="Pfam" id="PF08281"/>
    </source>
</evidence>
<feature type="compositionally biased region" description="Gly residues" evidence="6">
    <location>
        <begin position="23"/>
        <end position="32"/>
    </location>
</feature>
<comment type="caution">
    <text evidence="9">The sequence shown here is derived from an EMBL/GenBank/DDBJ whole genome shotgun (WGS) entry which is preliminary data.</text>
</comment>
<dbReference type="AlphaFoldDB" id="A0A426Q3R1"/>
<evidence type="ECO:0000256" key="3">
    <source>
        <dbReference type="ARBA" id="ARBA00023082"/>
    </source>
</evidence>
<name>A0A426Q3R1_9CORY</name>
<dbReference type="InterPro" id="IPR036388">
    <property type="entry name" value="WH-like_DNA-bd_sf"/>
</dbReference>
<dbReference type="PANTHER" id="PTHR43133:SF50">
    <property type="entry name" value="ECF RNA POLYMERASE SIGMA FACTOR SIGM"/>
    <property type="match status" value="1"/>
</dbReference>
<dbReference type="NCBIfam" id="TIGR02937">
    <property type="entry name" value="sigma70-ECF"/>
    <property type="match status" value="1"/>
</dbReference>
<dbReference type="InterPro" id="IPR007627">
    <property type="entry name" value="RNA_pol_sigma70_r2"/>
</dbReference>
<organism evidence="9 10">
    <name type="scientific">Corynebacterium bovis</name>
    <dbReference type="NCBI Taxonomy" id="36808"/>
    <lineage>
        <taxon>Bacteria</taxon>
        <taxon>Bacillati</taxon>
        <taxon>Actinomycetota</taxon>
        <taxon>Actinomycetes</taxon>
        <taxon>Mycobacteriales</taxon>
        <taxon>Corynebacteriaceae</taxon>
        <taxon>Corynebacterium</taxon>
    </lineage>
</organism>
<dbReference type="GO" id="GO:0016987">
    <property type="term" value="F:sigma factor activity"/>
    <property type="evidence" value="ECO:0007669"/>
    <property type="project" value="UniProtKB-KW"/>
</dbReference>
<evidence type="ECO:0000256" key="6">
    <source>
        <dbReference type="SAM" id="MobiDB-lite"/>
    </source>
</evidence>
<feature type="domain" description="RNA polymerase sigma factor 70 region 4 type 2" evidence="8">
    <location>
        <begin position="191"/>
        <end position="243"/>
    </location>
</feature>
<evidence type="ECO:0000313" key="9">
    <source>
        <dbReference type="EMBL" id="RRQ03188.1"/>
    </source>
</evidence>
<keyword evidence="10" id="KW-1185">Reference proteome</keyword>
<dbReference type="Gene3D" id="1.10.10.10">
    <property type="entry name" value="Winged helix-like DNA-binding domain superfamily/Winged helix DNA-binding domain"/>
    <property type="match status" value="1"/>
</dbReference>
<dbReference type="SUPFAM" id="SSF88659">
    <property type="entry name" value="Sigma3 and sigma4 domains of RNA polymerase sigma factors"/>
    <property type="match status" value="1"/>
</dbReference>
<keyword evidence="4" id="KW-0238">DNA-binding</keyword>
<feature type="domain" description="RNA polymerase sigma-70 region 2" evidence="7">
    <location>
        <begin position="86"/>
        <end position="153"/>
    </location>
</feature>
<sequence length="257" mass="27380">MEGHARSSGHARTGPAGVLPGREGVGAGGVGRAQGESGAAGEDSDATGVDPTYDDPGTAAHDSDAAGDADLLRRYRAGDAEGYRELLRRHQVRLWWVVHRAGVPWDECGDVLQEAMFSIHRAAPAFRGGSSVATWMHAIVRNVALTYMRQRSRAPETTSLDTPRSLDALQAVADVGVPDPADNAVTQDQLRAVRGALAALDPRLRTVMELTEIEGLSVAGAAATLGIPPGTVKSRRARARRHLRRRLLEDGPFRCDA</sequence>
<dbReference type="GO" id="GO:0006352">
    <property type="term" value="P:DNA-templated transcription initiation"/>
    <property type="evidence" value="ECO:0007669"/>
    <property type="project" value="InterPro"/>
</dbReference>
<dbReference type="Pfam" id="PF08281">
    <property type="entry name" value="Sigma70_r4_2"/>
    <property type="match status" value="1"/>
</dbReference>
<dbReference type="GO" id="GO:0003677">
    <property type="term" value="F:DNA binding"/>
    <property type="evidence" value="ECO:0007669"/>
    <property type="project" value="UniProtKB-KW"/>
</dbReference>
<dbReference type="RefSeq" id="WP_125175311.1">
    <property type="nucleotide sequence ID" value="NZ_JBHYBM010000018.1"/>
</dbReference>
<gene>
    <name evidence="9" type="ORF">CXF42_07880</name>
</gene>
<dbReference type="InterPro" id="IPR013324">
    <property type="entry name" value="RNA_pol_sigma_r3/r4-like"/>
</dbReference>
<dbReference type="InterPro" id="IPR014284">
    <property type="entry name" value="RNA_pol_sigma-70_dom"/>
</dbReference>
<accession>A0A426Q3R1</accession>